<evidence type="ECO:0000313" key="2">
    <source>
        <dbReference type="Proteomes" id="UP000514713"/>
    </source>
</evidence>
<dbReference type="KEGG" id="ned:HUN01_28335"/>
<gene>
    <name evidence="1" type="ORF">HUN01_28335</name>
</gene>
<sequence>MQSLNITLPDAIANALSAYIGDQEVSLPANAIVENALEEFLSQRGYLPPQKQALRLTPAPKGSGFKDTSVNHDKILAEQTFLQSLPPNTP</sequence>
<keyword evidence="2" id="KW-1185">Reference proteome</keyword>
<accession>A0A7D7QB30</accession>
<dbReference type="AlphaFoldDB" id="A0A7D7QB30"/>
<name>A0A7D7QB30_9NOSO</name>
<proteinExistence type="predicted"/>
<dbReference type="RefSeq" id="WP_181928954.1">
    <property type="nucleotide sequence ID" value="NZ_CP054698.1"/>
</dbReference>
<evidence type="ECO:0000313" key="1">
    <source>
        <dbReference type="EMBL" id="QMS91315.1"/>
    </source>
</evidence>
<dbReference type="EMBL" id="CP054698">
    <property type="protein sequence ID" value="QMS91315.1"/>
    <property type="molecule type" value="Genomic_DNA"/>
</dbReference>
<protein>
    <submittedName>
        <fullName evidence="1">Uncharacterized protein</fullName>
    </submittedName>
</protein>
<reference evidence="2" key="1">
    <citation type="submission" date="2020-06" db="EMBL/GenBank/DDBJ databases">
        <title>Nostoc edaphicum CCNP1411 genome.</title>
        <authorList>
            <person name="Fidor A."/>
            <person name="Grabski M."/>
            <person name="Gawor J."/>
            <person name="Gromadka R."/>
            <person name="Wegrzyn G."/>
            <person name="Mazur-Marzec H."/>
        </authorList>
    </citation>
    <scope>NUCLEOTIDE SEQUENCE [LARGE SCALE GENOMIC DNA]</scope>
    <source>
        <strain evidence="2">CCNP1411</strain>
    </source>
</reference>
<dbReference type="Proteomes" id="UP000514713">
    <property type="component" value="Chromosome"/>
</dbReference>
<organism evidence="1 2">
    <name type="scientific">Nostoc edaphicum CCNP1411</name>
    <dbReference type="NCBI Taxonomy" id="1472755"/>
    <lineage>
        <taxon>Bacteria</taxon>
        <taxon>Bacillati</taxon>
        <taxon>Cyanobacteriota</taxon>
        <taxon>Cyanophyceae</taxon>
        <taxon>Nostocales</taxon>
        <taxon>Nostocaceae</taxon>
        <taxon>Nostoc</taxon>
    </lineage>
</organism>